<dbReference type="InterPro" id="IPR010982">
    <property type="entry name" value="Lambda_DNA-bd_dom_sf"/>
</dbReference>
<evidence type="ECO:0000313" key="5">
    <source>
        <dbReference type="Proteomes" id="UP000530514"/>
    </source>
</evidence>
<feature type="domain" description="HTH cro/C1-type" evidence="3">
    <location>
        <begin position="9"/>
        <end position="41"/>
    </location>
</feature>
<evidence type="ECO:0000256" key="2">
    <source>
        <dbReference type="SAM" id="Phobius"/>
    </source>
</evidence>
<dbReference type="PANTHER" id="PTHR34475:SF1">
    <property type="entry name" value="CYTOSKELETON PROTEIN RODZ"/>
    <property type="match status" value="1"/>
</dbReference>
<keyword evidence="5" id="KW-1185">Reference proteome</keyword>
<dbReference type="PROSITE" id="PS50943">
    <property type="entry name" value="HTH_CROC1"/>
    <property type="match status" value="1"/>
</dbReference>
<feature type="compositionally biased region" description="Low complexity" evidence="1">
    <location>
        <begin position="195"/>
        <end position="208"/>
    </location>
</feature>
<reference evidence="4 5" key="1">
    <citation type="submission" date="2020-07" db="EMBL/GenBank/DDBJ databases">
        <authorList>
            <person name="Feng H."/>
        </authorList>
    </citation>
    <scope>NUCLEOTIDE SEQUENCE [LARGE SCALE GENOMIC DNA]</scope>
    <source>
        <strain evidence="5">s-11</strain>
    </source>
</reference>
<proteinExistence type="predicted"/>
<dbReference type="CDD" id="cd00093">
    <property type="entry name" value="HTH_XRE"/>
    <property type="match status" value="1"/>
</dbReference>
<feature type="region of interest" description="Disordered" evidence="1">
    <location>
        <begin position="97"/>
        <end position="122"/>
    </location>
</feature>
<evidence type="ECO:0000313" key="4">
    <source>
        <dbReference type="EMBL" id="MBA4542250.1"/>
    </source>
</evidence>
<feature type="region of interest" description="Disordered" evidence="1">
    <location>
        <begin position="134"/>
        <end position="295"/>
    </location>
</feature>
<sequence length="477" mass="52439">MSVEIGSYLRQAREAIGLSLDQLQEKTKIQKSFLIAIENGEFDKLPSPFYVRTYLRSYANCVKVEPHHILRHYRKIEQAERFTGVHKAVTEKDLSQTQTFPFPPLGQTGKIPVVSGGTGPQGVVSQETMLRKPLNQKSGQRIDTKTALTAPKTDNDSARRNRELARRDVGYMRSNTTMMRAVLPNQQQQSDTRPNQTAAAAQQSNQEQLNKEMPFPVPAKRTRELPVQSNIPKRGITGPQPTGRTGSGPLSRVSKTKTGLTSVSLPPVPAKEISASMEAAPEQQATQLQRLSRSAVKNRKSAKKFAFNWPIKRSVAIAIAGLVLCIPVAWAVVSYMNNGNEAPDESAPKTQTVSSNQGTLPANPEPMASPTGKLMLMQQGNNVNNYRWSGEEKVNLVIKAVSGKCLIQLTDNLPSATGSVNKFADVTIKQGESWTYNYDFSHGPDLYIGLKPSDGVVVTVNGKAVNSSRYVHIKYVQ</sequence>
<dbReference type="OrthoDB" id="9797543at2"/>
<name>A0A7W2AHK4_9BACL</name>
<feature type="compositionally biased region" description="Polar residues" evidence="1">
    <location>
        <begin position="283"/>
        <end position="292"/>
    </location>
</feature>
<dbReference type="InterPro" id="IPR050400">
    <property type="entry name" value="Bact_Cytoskel_RodZ"/>
</dbReference>
<keyword evidence="2" id="KW-0472">Membrane</keyword>
<dbReference type="AlphaFoldDB" id="A0A7W2AHK4"/>
<dbReference type="SUPFAM" id="SSF47413">
    <property type="entry name" value="lambda repressor-like DNA-binding domains"/>
    <property type="match status" value="1"/>
</dbReference>
<comment type="caution">
    <text evidence="4">The sequence shown here is derived from an EMBL/GenBank/DDBJ whole genome shotgun (WGS) entry which is preliminary data.</text>
</comment>
<dbReference type="Pfam" id="PF13413">
    <property type="entry name" value="HTH_25"/>
    <property type="match status" value="1"/>
</dbReference>
<dbReference type="RefSeq" id="WP_033099664.1">
    <property type="nucleotide sequence ID" value="NZ_JACEIP010000005.1"/>
</dbReference>
<feature type="transmembrane region" description="Helical" evidence="2">
    <location>
        <begin position="314"/>
        <end position="336"/>
    </location>
</feature>
<organism evidence="4 5">
    <name type="scientific">Thermoactinomyces daqus</name>
    <dbReference type="NCBI Taxonomy" id="1329516"/>
    <lineage>
        <taxon>Bacteria</taxon>
        <taxon>Bacillati</taxon>
        <taxon>Bacillota</taxon>
        <taxon>Bacilli</taxon>
        <taxon>Bacillales</taxon>
        <taxon>Thermoactinomycetaceae</taxon>
        <taxon>Thermoactinomyces</taxon>
    </lineage>
</organism>
<evidence type="ECO:0000256" key="1">
    <source>
        <dbReference type="SAM" id="MobiDB-lite"/>
    </source>
</evidence>
<feature type="compositionally biased region" description="Basic and acidic residues" evidence="1">
    <location>
        <begin position="153"/>
        <end position="170"/>
    </location>
</feature>
<dbReference type="InterPro" id="IPR001387">
    <property type="entry name" value="Cro/C1-type_HTH"/>
</dbReference>
<dbReference type="GO" id="GO:0003677">
    <property type="term" value="F:DNA binding"/>
    <property type="evidence" value="ECO:0007669"/>
    <property type="project" value="InterPro"/>
</dbReference>
<dbReference type="PANTHER" id="PTHR34475">
    <property type="match status" value="1"/>
</dbReference>
<protein>
    <submittedName>
        <fullName evidence="4">Helix-turn-helix domain-containing protein</fullName>
    </submittedName>
</protein>
<feature type="compositionally biased region" description="Polar residues" evidence="1">
    <location>
        <begin position="348"/>
        <end position="360"/>
    </location>
</feature>
<feature type="region of interest" description="Disordered" evidence="1">
    <location>
        <begin position="341"/>
        <end position="363"/>
    </location>
</feature>
<evidence type="ECO:0000259" key="3">
    <source>
        <dbReference type="PROSITE" id="PS50943"/>
    </source>
</evidence>
<accession>A0A7W2AHK4</accession>
<gene>
    <name evidence="4" type="ORF">H1164_04955</name>
</gene>
<dbReference type="EMBL" id="JACEIP010000005">
    <property type="protein sequence ID" value="MBA4542250.1"/>
    <property type="molecule type" value="Genomic_DNA"/>
</dbReference>
<dbReference type="Gene3D" id="1.10.260.40">
    <property type="entry name" value="lambda repressor-like DNA-binding domains"/>
    <property type="match status" value="1"/>
</dbReference>
<keyword evidence="2" id="KW-1133">Transmembrane helix</keyword>
<dbReference type="Proteomes" id="UP000530514">
    <property type="component" value="Unassembled WGS sequence"/>
</dbReference>
<keyword evidence="2" id="KW-0812">Transmembrane</keyword>
<feature type="compositionally biased region" description="Polar residues" evidence="1">
    <location>
        <begin position="173"/>
        <end position="194"/>
    </location>
</feature>
<dbReference type="SMART" id="SM00530">
    <property type="entry name" value="HTH_XRE"/>
    <property type="match status" value="1"/>
</dbReference>